<dbReference type="InterPro" id="IPR037056">
    <property type="entry name" value="RNase_H1_N_sf"/>
</dbReference>
<dbReference type="InterPro" id="IPR009027">
    <property type="entry name" value="Ribosomal_bL9/RNase_H1_N"/>
</dbReference>
<dbReference type="PANTHER" id="PTHR46387:SF2">
    <property type="entry name" value="RIBONUCLEASE HI"/>
    <property type="match status" value="1"/>
</dbReference>
<proteinExistence type="predicted"/>
<organism evidence="2">
    <name type="scientific">Anthurium amnicola</name>
    <dbReference type="NCBI Taxonomy" id="1678845"/>
    <lineage>
        <taxon>Eukaryota</taxon>
        <taxon>Viridiplantae</taxon>
        <taxon>Streptophyta</taxon>
        <taxon>Embryophyta</taxon>
        <taxon>Tracheophyta</taxon>
        <taxon>Spermatophyta</taxon>
        <taxon>Magnoliopsida</taxon>
        <taxon>Liliopsida</taxon>
        <taxon>Araceae</taxon>
        <taxon>Pothoideae</taxon>
        <taxon>Potheae</taxon>
        <taxon>Anthurium</taxon>
    </lineage>
</organism>
<dbReference type="Pfam" id="PF13456">
    <property type="entry name" value="RVT_3"/>
    <property type="match status" value="1"/>
</dbReference>
<dbReference type="EMBL" id="GDJX01022856">
    <property type="protein sequence ID" value="JAT45080.1"/>
    <property type="molecule type" value="Transcribed_RNA"/>
</dbReference>
<dbReference type="GO" id="GO:0003676">
    <property type="term" value="F:nucleic acid binding"/>
    <property type="evidence" value="ECO:0007669"/>
    <property type="project" value="InterPro"/>
</dbReference>
<dbReference type="Pfam" id="PF01693">
    <property type="entry name" value="Cauli_VI"/>
    <property type="match status" value="1"/>
</dbReference>
<evidence type="ECO:0000259" key="1">
    <source>
        <dbReference type="PROSITE" id="PS50879"/>
    </source>
</evidence>
<accession>A0A1D1XRR2</accession>
<dbReference type="InterPro" id="IPR012337">
    <property type="entry name" value="RNaseH-like_sf"/>
</dbReference>
<dbReference type="PANTHER" id="PTHR46387">
    <property type="entry name" value="POLYNUCLEOTIDYL TRANSFERASE, RIBONUCLEASE H-LIKE SUPERFAMILY PROTEIN"/>
    <property type="match status" value="1"/>
</dbReference>
<dbReference type="CDD" id="cd09279">
    <property type="entry name" value="RNase_HI_like"/>
    <property type="match status" value="1"/>
</dbReference>
<dbReference type="AlphaFoldDB" id="A0A1D1XRR2"/>
<dbReference type="GO" id="GO:0004523">
    <property type="term" value="F:RNA-DNA hybrid ribonuclease activity"/>
    <property type="evidence" value="ECO:0007669"/>
    <property type="project" value="InterPro"/>
</dbReference>
<gene>
    <name evidence="2" type="primary">Mb2253c_15</name>
    <name evidence="3" type="synonym">Mb2253c_23</name>
    <name evidence="3" type="ORF">g.79462</name>
    <name evidence="2" type="ORF">g.79473</name>
</gene>
<reference evidence="2" key="1">
    <citation type="submission" date="2015-07" db="EMBL/GenBank/DDBJ databases">
        <title>Transcriptome Assembly of Anthurium amnicola.</title>
        <authorList>
            <person name="Suzuki J."/>
        </authorList>
    </citation>
    <scope>NUCLEOTIDE SEQUENCE</scope>
</reference>
<evidence type="ECO:0000313" key="3">
    <source>
        <dbReference type="EMBL" id="JAT57514.1"/>
    </source>
</evidence>
<dbReference type="InterPro" id="IPR036397">
    <property type="entry name" value="RNaseH_sf"/>
</dbReference>
<dbReference type="SUPFAM" id="SSF53098">
    <property type="entry name" value="Ribonuclease H-like"/>
    <property type="match status" value="1"/>
</dbReference>
<dbReference type="PROSITE" id="PS50879">
    <property type="entry name" value="RNASE_H_1"/>
    <property type="match status" value="1"/>
</dbReference>
<dbReference type="InterPro" id="IPR011320">
    <property type="entry name" value="RNase_H1_N"/>
</dbReference>
<dbReference type="Gene3D" id="3.40.970.10">
    <property type="entry name" value="Ribonuclease H1, N-terminal domain"/>
    <property type="match status" value="1"/>
</dbReference>
<dbReference type="EMBL" id="GDJX01010422">
    <property type="protein sequence ID" value="JAT57514.1"/>
    <property type="molecule type" value="Transcribed_RNA"/>
</dbReference>
<dbReference type="Gene3D" id="3.30.420.10">
    <property type="entry name" value="Ribonuclease H-like superfamily/Ribonuclease H"/>
    <property type="match status" value="1"/>
</dbReference>
<feature type="non-terminal residue" evidence="2">
    <location>
        <position position="1"/>
    </location>
</feature>
<feature type="domain" description="RNase H type-1" evidence="1">
    <location>
        <begin position="186"/>
        <end position="317"/>
    </location>
</feature>
<evidence type="ECO:0000313" key="2">
    <source>
        <dbReference type="EMBL" id="JAT45080.1"/>
    </source>
</evidence>
<name>A0A1D1XRR2_9ARAE</name>
<dbReference type="FunFam" id="3.30.420.10:FF:000076">
    <property type="entry name" value="RBR-type E3 ubiquitin transferase"/>
    <property type="match status" value="1"/>
</dbReference>
<protein>
    <submittedName>
        <fullName evidence="2">Uncharacterized protein Mb2253c</fullName>
    </submittedName>
</protein>
<sequence length="330" mass="36391">KKASSFAVGETTESPECPIPQIAREGRLLPPTSWGVFFLRQSISHGQLELESGLLMEEQNAFYVVRKGDIVGVYRSFSECQDQLSSSVCGPAVSVYKGYSLSKETEEYLAFHGLKNAVHSINSVDLKMDLFGTLLPCPVQQPDVNKPSTQKRLKDEDGIRSHQMTDFSRKHLKGVEPTKEPPFVSSSVSCILEFDGASKGNPGRAGAGAILRSEDGTVVSRLREGLGIATNNVAEYRALILGMKYALKKGFKHIRIQGDSQLVCYQVLDIWQTKKENLIDLCKEAKELKAKFDTCQICHVEREFNSDADKEANHAVLLRGGEVYDSGAAD</sequence>
<dbReference type="InterPro" id="IPR002156">
    <property type="entry name" value="RNaseH_domain"/>
</dbReference>
<dbReference type="SUPFAM" id="SSF55658">
    <property type="entry name" value="L9 N-domain-like"/>
    <property type="match status" value="1"/>
</dbReference>